<dbReference type="EMBL" id="KB469296">
    <property type="protein sequence ID" value="EPQ61335.1"/>
    <property type="molecule type" value="Genomic_DNA"/>
</dbReference>
<evidence type="ECO:0000256" key="4">
    <source>
        <dbReference type="ARBA" id="ARBA00023136"/>
    </source>
</evidence>
<organism evidence="7 8">
    <name type="scientific">Gloeophyllum trabeum (strain ATCC 11539 / FP-39264 / Madison 617)</name>
    <name type="common">Brown rot fungus</name>
    <dbReference type="NCBI Taxonomy" id="670483"/>
    <lineage>
        <taxon>Eukaryota</taxon>
        <taxon>Fungi</taxon>
        <taxon>Dikarya</taxon>
        <taxon>Basidiomycota</taxon>
        <taxon>Agaricomycotina</taxon>
        <taxon>Agaricomycetes</taxon>
        <taxon>Gloeophyllales</taxon>
        <taxon>Gloeophyllaceae</taxon>
        <taxon>Gloeophyllum</taxon>
    </lineage>
</organism>
<keyword evidence="5" id="KW-0949">S-adenosyl-L-methionine</keyword>
<dbReference type="GO" id="GO:0005789">
    <property type="term" value="C:endoplasmic reticulum membrane"/>
    <property type="evidence" value="ECO:0007669"/>
    <property type="project" value="UniProtKB-SubCell"/>
</dbReference>
<gene>
    <name evidence="7" type="ORF">GLOTRDRAFT_69706</name>
</gene>
<comment type="subcellular location">
    <subcellularLocation>
        <location evidence="5">Endoplasmic reticulum membrane</location>
        <topology evidence="5">Multi-pass membrane protein</topology>
    </subcellularLocation>
    <subcellularLocation>
        <location evidence="1">Membrane</location>
        <topology evidence="1">Multi-pass membrane protein</topology>
    </subcellularLocation>
</comment>
<dbReference type="InterPro" id="IPR007269">
    <property type="entry name" value="ICMT_MeTrfase"/>
</dbReference>
<evidence type="ECO:0000256" key="3">
    <source>
        <dbReference type="ARBA" id="ARBA00022989"/>
    </source>
</evidence>
<dbReference type="GeneID" id="19308005"/>
<evidence type="ECO:0000256" key="1">
    <source>
        <dbReference type="ARBA" id="ARBA00004141"/>
    </source>
</evidence>
<feature type="signal peptide" evidence="6">
    <location>
        <begin position="1"/>
        <end position="19"/>
    </location>
</feature>
<dbReference type="Proteomes" id="UP000030669">
    <property type="component" value="Unassembled WGS sequence"/>
</dbReference>
<keyword evidence="8" id="KW-1185">Reference proteome</keyword>
<comment type="caution">
    <text evidence="5">Lacks conserved residue(s) required for the propagation of feature annotation.</text>
</comment>
<sequence length="242" mass="26631">MSNLLLKVPLLITASGCFQLSITPPTPVPSEQELVAPASFGEKVLNSGRGFGPVVPKILSWAVSVAEILTILALTDKLPASTPPVILQYLAPNRPIDSVGLGITPTFLAGWLLTVAGGAVRYWCYRTLGRMFTYQLSIRKDHRLVTSGPYAFVRHPSYTGLLLVAAGINLLLFSRGSWVRESGVLGTPAGKAWLVNWVGVNTAWPMVIGRAPREDEMMKRQFGKEWEEWAARVPYKLIPWVY</sequence>
<dbReference type="Pfam" id="PF04140">
    <property type="entry name" value="ICMT"/>
    <property type="match status" value="1"/>
</dbReference>
<dbReference type="GO" id="GO:0032259">
    <property type="term" value="P:methylation"/>
    <property type="evidence" value="ECO:0007669"/>
    <property type="project" value="UniProtKB-KW"/>
</dbReference>
<evidence type="ECO:0000256" key="6">
    <source>
        <dbReference type="SAM" id="SignalP"/>
    </source>
</evidence>
<keyword evidence="4 5" id="KW-0472">Membrane</keyword>
<reference evidence="7 8" key="1">
    <citation type="journal article" date="2012" name="Science">
        <title>The Paleozoic origin of enzymatic lignin decomposition reconstructed from 31 fungal genomes.</title>
        <authorList>
            <person name="Floudas D."/>
            <person name="Binder M."/>
            <person name="Riley R."/>
            <person name="Barry K."/>
            <person name="Blanchette R.A."/>
            <person name="Henrissat B."/>
            <person name="Martinez A.T."/>
            <person name="Otillar R."/>
            <person name="Spatafora J.W."/>
            <person name="Yadav J.S."/>
            <person name="Aerts A."/>
            <person name="Benoit I."/>
            <person name="Boyd A."/>
            <person name="Carlson A."/>
            <person name="Copeland A."/>
            <person name="Coutinho P.M."/>
            <person name="de Vries R.P."/>
            <person name="Ferreira P."/>
            <person name="Findley K."/>
            <person name="Foster B."/>
            <person name="Gaskell J."/>
            <person name="Glotzer D."/>
            <person name="Gorecki P."/>
            <person name="Heitman J."/>
            <person name="Hesse C."/>
            <person name="Hori C."/>
            <person name="Igarashi K."/>
            <person name="Jurgens J.A."/>
            <person name="Kallen N."/>
            <person name="Kersten P."/>
            <person name="Kohler A."/>
            <person name="Kuees U."/>
            <person name="Kumar T.K.A."/>
            <person name="Kuo A."/>
            <person name="LaButti K."/>
            <person name="Larrondo L.F."/>
            <person name="Lindquist E."/>
            <person name="Ling A."/>
            <person name="Lombard V."/>
            <person name="Lucas S."/>
            <person name="Lundell T."/>
            <person name="Martin R."/>
            <person name="McLaughlin D.J."/>
            <person name="Morgenstern I."/>
            <person name="Morin E."/>
            <person name="Murat C."/>
            <person name="Nagy L.G."/>
            <person name="Nolan M."/>
            <person name="Ohm R.A."/>
            <person name="Patyshakuliyeva A."/>
            <person name="Rokas A."/>
            <person name="Ruiz-Duenas F.J."/>
            <person name="Sabat G."/>
            <person name="Salamov A."/>
            <person name="Samejima M."/>
            <person name="Schmutz J."/>
            <person name="Slot J.C."/>
            <person name="St John F."/>
            <person name="Stenlid J."/>
            <person name="Sun H."/>
            <person name="Sun S."/>
            <person name="Syed K."/>
            <person name="Tsang A."/>
            <person name="Wiebenga A."/>
            <person name="Young D."/>
            <person name="Pisabarro A."/>
            <person name="Eastwood D.C."/>
            <person name="Martin F."/>
            <person name="Cullen D."/>
            <person name="Grigoriev I.V."/>
            <person name="Hibbett D.S."/>
        </authorList>
    </citation>
    <scope>NUCLEOTIDE SEQUENCE [LARGE SCALE GENOMIC DNA]</scope>
    <source>
        <strain evidence="7 8">ATCC 11539</strain>
    </source>
</reference>
<dbReference type="RefSeq" id="XP_007861526.1">
    <property type="nucleotide sequence ID" value="XM_007863335.1"/>
</dbReference>
<dbReference type="KEGG" id="gtr:GLOTRDRAFT_69706"/>
<dbReference type="Gene3D" id="1.20.120.1630">
    <property type="match status" value="1"/>
</dbReference>
<evidence type="ECO:0000313" key="8">
    <source>
        <dbReference type="Proteomes" id="UP000030669"/>
    </source>
</evidence>
<keyword evidence="5" id="KW-0489">Methyltransferase</keyword>
<keyword evidence="5" id="KW-0256">Endoplasmic reticulum</keyword>
<dbReference type="eggNOG" id="ENOG502SQ0S">
    <property type="taxonomic scope" value="Eukaryota"/>
</dbReference>
<dbReference type="GO" id="GO:0004671">
    <property type="term" value="F:protein C-terminal S-isoprenylcysteine carboxyl O-methyltransferase activity"/>
    <property type="evidence" value="ECO:0007669"/>
    <property type="project" value="UniProtKB-EC"/>
</dbReference>
<accession>S7S1K4</accession>
<dbReference type="OrthoDB" id="422086at2759"/>
<evidence type="ECO:0000256" key="2">
    <source>
        <dbReference type="ARBA" id="ARBA00022692"/>
    </source>
</evidence>
<dbReference type="EC" id="2.1.1.100" evidence="5"/>
<dbReference type="HOGENOM" id="CLU_065200_6_0_1"/>
<feature type="chain" id="PRO_5004556674" description="Protein-S-isoprenylcysteine O-methyltransferase" evidence="6">
    <location>
        <begin position="20"/>
        <end position="242"/>
    </location>
</feature>
<dbReference type="PANTHER" id="PTHR12714">
    <property type="entry name" value="PROTEIN-S ISOPRENYLCYSTEINE O-METHYLTRANSFERASE"/>
    <property type="match status" value="1"/>
</dbReference>
<comment type="similarity">
    <text evidence="5">Belongs to the class VI-like SAM-binding methyltransferase superfamily. Isoprenylcysteine carboxyl methyltransferase family.</text>
</comment>
<dbReference type="AlphaFoldDB" id="S7S1K4"/>
<evidence type="ECO:0000313" key="7">
    <source>
        <dbReference type="EMBL" id="EPQ61335.1"/>
    </source>
</evidence>
<comment type="catalytic activity">
    <reaction evidence="5">
        <text>[protein]-C-terminal S-[(2E,6E)-farnesyl]-L-cysteine + S-adenosyl-L-methionine = [protein]-C-terminal S-[(2E,6E)-farnesyl]-L-cysteine methyl ester + S-adenosyl-L-homocysteine</text>
        <dbReference type="Rhea" id="RHEA:21672"/>
        <dbReference type="Rhea" id="RHEA-COMP:12125"/>
        <dbReference type="Rhea" id="RHEA-COMP:12126"/>
        <dbReference type="ChEBI" id="CHEBI:57856"/>
        <dbReference type="ChEBI" id="CHEBI:59789"/>
        <dbReference type="ChEBI" id="CHEBI:90510"/>
        <dbReference type="ChEBI" id="CHEBI:90511"/>
        <dbReference type="EC" id="2.1.1.100"/>
    </reaction>
</comment>
<proteinExistence type="inferred from homology"/>
<keyword evidence="3 5" id="KW-1133">Transmembrane helix</keyword>
<name>S7S1K4_GLOTA</name>
<feature type="transmembrane region" description="Helical" evidence="5">
    <location>
        <begin position="99"/>
        <end position="123"/>
    </location>
</feature>
<keyword evidence="6" id="KW-0732">Signal</keyword>
<keyword evidence="2 5" id="KW-0812">Transmembrane</keyword>
<keyword evidence="5" id="KW-0808">Transferase</keyword>
<dbReference type="PANTHER" id="PTHR12714:SF9">
    <property type="entry name" value="PROTEIN-S-ISOPRENYLCYSTEINE O-METHYLTRANSFERASE"/>
    <property type="match status" value="1"/>
</dbReference>
<protein>
    <recommendedName>
        <fullName evidence="5">Protein-S-isoprenylcysteine O-methyltransferase</fullName>
        <ecNumber evidence="5">2.1.1.100</ecNumber>
    </recommendedName>
</protein>
<dbReference type="OMA" id="ICEIAVI"/>
<evidence type="ECO:0000256" key="5">
    <source>
        <dbReference type="RuleBase" id="RU362022"/>
    </source>
</evidence>